<reference evidence="1 2" key="1">
    <citation type="submission" date="2015-12" db="EMBL/GenBank/DDBJ databases">
        <title>Draft genome sequence of Acidibacillus ferrooxidans ITV001, isolated from a chalcopyrite acid mine drainage site in Brazil.</title>
        <authorList>
            <person name="Dall'Agnol H."/>
            <person name="Nancucheo I."/>
            <person name="Johnson B."/>
            <person name="Oliveira R."/>
            <person name="Leite L."/>
            <person name="Pylro V."/>
            <person name="Nunes G.L."/>
            <person name="Tzotzos G."/>
            <person name="Fernandes G.R."/>
            <person name="Dutra J."/>
            <person name="Orellana S.C."/>
            <person name="Oliveira G."/>
        </authorList>
    </citation>
    <scope>NUCLEOTIDE SEQUENCE [LARGE SCALE GENOMIC DNA]</scope>
    <source>
        <strain evidence="2">ITV01</strain>
    </source>
</reference>
<evidence type="ECO:0008006" key="3">
    <source>
        <dbReference type="Google" id="ProtNLM"/>
    </source>
</evidence>
<gene>
    <name evidence="1" type="ORF">ATW55_13210</name>
</gene>
<accession>A0A117SXQ3</accession>
<sequence length="131" mass="14483">MDLANCTVCGRLFARSIHSVCSDCLNAEEDDFEKIRVYLRENDAPDLADISSATGVAETRILSFLRSGRLISTGSLSYPCSSCGEMIQTGTICAVCRVKNQLIFDQVSQSLRKVDGSKRNSYYSKHRDTNS</sequence>
<evidence type="ECO:0000313" key="1">
    <source>
        <dbReference type="EMBL" id="KUO95703.1"/>
    </source>
</evidence>
<proteinExistence type="predicted"/>
<name>A0A117SXQ3_9BACL</name>
<keyword evidence="2" id="KW-1185">Reference proteome</keyword>
<organism evidence="1 2">
    <name type="scientific">Ferroacidibacillus organovorans</name>
    <dbReference type="NCBI Taxonomy" id="1765683"/>
    <lineage>
        <taxon>Bacteria</taxon>
        <taxon>Bacillati</taxon>
        <taxon>Bacillota</taxon>
        <taxon>Bacilli</taxon>
        <taxon>Bacillales</taxon>
        <taxon>Alicyclobacillaceae</taxon>
        <taxon>Ferroacidibacillus</taxon>
    </lineage>
</organism>
<dbReference type="Proteomes" id="UP000053557">
    <property type="component" value="Unassembled WGS sequence"/>
</dbReference>
<dbReference type="EMBL" id="LPVJ01000038">
    <property type="protein sequence ID" value="KUO95703.1"/>
    <property type="molecule type" value="Genomic_DNA"/>
</dbReference>
<evidence type="ECO:0000313" key="2">
    <source>
        <dbReference type="Proteomes" id="UP000053557"/>
    </source>
</evidence>
<protein>
    <recommendedName>
        <fullName evidence="3">Flagellar protein</fullName>
    </recommendedName>
</protein>
<dbReference type="AlphaFoldDB" id="A0A117SXQ3"/>
<comment type="caution">
    <text evidence="1">The sequence shown here is derived from an EMBL/GenBank/DDBJ whole genome shotgun (WGS) entry which is preliminary data.</text>
</comment>